<organism evidence="6 7">
    <name type="scientific">Nocardia otitidiscaviarum</name>
    <dbReference type="NCBI Taxonomy" id="1823"/>
    <lineage>
        <taxon>Bacteria</taxon>
        <taxon>Bacillati</taxon>
        <taxon>Actinomycetota</taxon>
        <taxon>Actinomycetes</taxon>
        <taxon>Mycobacteriales</taxon>
        <taxon>Nocardiaceae</taxon>
        <taxon>Nocardia</taxon>
    </lineage>
</organism>
<evidence type="ECO:0000259" key="5">
    <source>
        <dbReference type="Pfam" id="PF00890"/>
    </source>
</evidence>
<protein>
    <submittedName>
        <fullName evidence="6">Fumarate reductase flavoprotein subunit</fullName>
    </submittedName>
</protein>
<keyword evidence="2" id="KW-0285">Flavoprotein</keyword>
<dbReference type="InterPro" id="IPR050315">
    <property type="entry name" value="FAD-oxidoreductase_2"/>
</dbReference>
<dbReference type="Proteomes" id="UP000255467">
    <property type="component" value="Unassembled WGS sequence"/>
</dbReference>
<dbReference type="GO" id="GO:0008202">
    <property type="term" value="P:steroid metabolic process"/>
    <property type="evidence" value="ECO:0007669"/>
    <property type="project" value="UniProtKB-ARBA"/>
</dbReference>
<reference evidence="6 7" key="1">
    <citation type="submission" date="2018-06" db="EMBL/GenBank/DDBJ databases">
        <authorList>
            <consortium name="Pathogen Informatics"/>
            <person name="Doyle S."/>
        </authorList>
    </citation>
    <scope>NUCLEOTIDE SEQUENCE [LARGE SCALE GENOMIC DNA]</scope>
    <source>
        <strain evidence="6 7">NCTC1934</strain>
    </source>
</reference>
<dbReference type="SUPFAM" id="SSF56425">
    <property type="entry name" value="Succinate dehydrogenase/fumarate reductase flavoprotein, catalytic domain"/>
    <property type="match status" value="1"/>
</dbReference>
<dbReference type="NCBIfam" id="NF005510">
    <property type="entry name" value="PRK07121.1-3"/>
    <property type="match status" value="1"/>
</dbReference>
<evidence type="ECO:0000256" key="1">
    <source>
        <dbReference type="ARBA" id="ARBA00001974"/>
    </source>
</evidence>
<proteinExistence type="predicted"/>
<evidence type="ECO:0000313" key="7">
    <source>
        <dbReference type="Proteomes" id="UP000255467"/>
    </source>
</evidence>
<dbReference type="Gene3D" id="3.90.700.10">
    <property type="entry name" value="Succinate dehydrogenase/fumarate reductase flavoprotein, catalytic domain"/>
    <property type="match status" value="1"/>
</dbReference>
<accession>A0A378YMG9</accession>
<dbReference type="InterPro" id="IPR027477">
    <property type="entry name" value="Succ_DH/fumarate_Rdtase_cat_sf"/>
</dbReference>
<name>A0A378YMG9_9NOCA</name>
<evidence type="ECO:0000256" key="2">
    <source>
        <dbReference type="ARBA" id="ARBA00022630"/>
    </source>
</evidence>
<dbReference type="PANTHER" id="PTHR43400">
    <property type="entry name" value="FUMARATE REDUCTASE"/>
    <property type="match status" value="1"/>
</dbReference>
<dbReference type="InterPro" id="IPR003953">
    <property type="entry name" value="FAD-dep_OxRdtase_2_FAD-bd"/>
</dbReference>
<evidence type="ECO:0000313" key="6">
    <source>
        <dbReference type="EMBL" id="SUA78324.1"/>
    </source>
</evidence>
<comment type="cofactor">
    <cofactor evidence="1">
        <name>FAD</name>
        <dbReference type="ChEBI" id="CHEBI:57692"/>
    </cofactor>
</comment>
<dbReference type="SUPFAM" id="SSF51905">
    <property type="entry name" value="FAD/NAD(P)-binding domain"/>
    <property type="match status" value="1"/>
</dbReference>
<dbReference type="EMBL" id="UGRY01000002">
    <property type="protein sequence ID" value="SUA78324.1"/>
    <property type="molecule type" value="Genomic_DNA"/>
</dbReference>
<evidence type="ECO:0000256" key="4">
    <source>
        <dbReference type="ARBA" id="ARBA00023002"/>
    </source>
</evidence>
<dbReference type="OrthoDB" id="337830at2"/>
<dbReference type="InterPro" id="IPR036188">
    <property type="entry name" value="FAD/NAD-bd_sf"/>
</dbReference>
<dbReference type="PANTHER" id="PTHR43400:SF10">
    <property type="entry name" value="3-OXOSTEROID 1-DEHYDROGENASE"/>
    <property type="match status" value="1"/>
</dbReference>
<dbReference type="Pfam" id="PF00890">
    <property type="entry name" value="FAD_binding_2"/>
    <property type="match status" value="1"/>
</dbReference>
<keyword evidence="4" id="KW-0560">Oxidoreductase</keyword>
<dbReference type="STRING" id="1406858.GCA_000710895_05233"/>
<gene>
    <name evidence="6" type="primary">ifcA_3</name>
    <name evidence="6" type="ORF">NCTC1934_03407</name>
</gene>
<keyword evidence="7" id="KW-1185">Reference proteome</keyword>
<evidence type="ECO:0000256" key="3">
    <source>
        <dbReference type="ARBA" id="ARBA00022827"/>
    </source>
</evidence>
<sequence length="502" mass="52439">MTVRKAVTTRAVTEVDEFDIDTDVLVVGYGAAGAAAAFEAARAGARVLVVDRAGGAGGASALSGGEIYLGGGTPVQRACGFDDTPEEMAAFLTAALGPSADPAKIAEYCAGSVEHFHWLVDRGVPFTPSLWDAPTWVPPTDDGLMWLGENSWPFTESARPAPRGHRPAAHDFGGRLLMECLTEAAETARAGTLFDTYVTNLVIAEDRTVIGVVARRYGREIAIRARRGVILTTGGFVDNDAMLAAHAPHLLGHTKVSAGTDDGSGILMAQALGAGVRHMGAGQVGISLIPGLAARGMVVNARGQRFVNEDTYPGRIGQAALFRQNMGGAWAGGDTAVWVIVDEEGFEAVPEPQRWGVRPTHVGETPEELERLTGLPDGALVDTVRRYNEFAARGADLDFHKASRWLRPLTPPLAAIDVKAGVRPPAESGDRRGTGASVFTLGGLHTDLDGHVLDLGGSSIGGLFAAGRVANGLHGFGYISGTSLGDGTFFGRRAGTAAARNE</sequence>
<dbReference type="GO" id="GO:0033765">
    <property type="term" value="F:steroid dehydrogenase activity, acting on the CH-CH group of donors"/>
    <property type="evidence" value="ECO:0007669"/>
    <property type="project" value="UniProtKB-ARBA"/>
</dbReference>
<dbReference type="PRINTS" id="PR00368">
    <property type="entry name" value="FADPNR"/>
</dbReference>
<keyword evidence="3" id="KW-0274">FAD</keyword>
<dbReference type="AlphaFoldDB" id="A0A378YMG9"/>
<dbReference type="Gene3D" id="3.50.50.60">
    <property type="entry name" value="FAD/NAD(P)-binding domain"/>
    <property type="match status" value="1"/>
</dbReference>
<feature type="domain" description="FAD-dependent oxidoreductase 2 FAD-binding" evidence="5">
    <location>
        <begin position="23"/>
        <end position="484"/>
    </location>
</feature>
<dbReference type="RefSeq" id="WP_039811346.1">
    <property type="nucleotide sequence ID" value="NZ_UGRY01000002.1"/>
</dbReference>